<organism evidence="7 8">
    <name type="scientific">Youngiibacter fragilis 232.1</name>
    <dbReference type="NCBI Taxonomy" id="994573"/>
    <lineage>
        <taxon>Bacteria</taxon>
        <taxon>Bacillati</taxon>
        <taxon>Bacillota</taxon>
        <taxon>Clostridia</taxon>
        <taxon>Eubacteriales</taxon>
        <taxon>Clostridiaceae</taxon>
        <taxon>Youngiibacter</taxon>
    </lineage>
</organism>
<evidence type="ECO:0000256" key="4">
    <source>
        <dbReference type="PIRSR" id="PIRSR000103-1"/>
    </source>
</evidence>
<evidence type="ECO:0000256" key="1">
    <source>
        <dbReference type="ARBA" id="ARBA00009080"/>
    </source>
</evidence>
<dbReference type="PIRSF" id="PIRSF000103">
    <property type="entry name" value="HIBADH"/>
    <property type="match status" value="1"/>
</dbReference>
<name>V7I4A4_9CLOT</name>
<dbReference type="Gene3D" id="3.40.50.720">
    <property type="entry name" value="NAD(P)-binding Rossmann-like Domain"/>
    <property type="match status" value="1"/>
</dbReference>
<dbReference type="GO" id="GO:0051287">
    <property type="term" value="F:NAD binding"/>
    <property type="evidence" value="ECO:0007669"/>
    <property type="project" value="InterPro"/>
</dbReference>
<protein>
    <submittedName>
        <fullName evidence="7">Tartronate semialdehyde reductase</fullName>
        <ecNumber evidence="7">1.1.1.60</ecNumber>
    </submittedName>
</protein>
<dbReference type="InterPro" id="IPR036291">
    <property type="entry name" value="NAD(P)-bd_dom_sf"/>
</dbReference>
<evidence type="ECO:0000313" key="7">
    <source>
        <dbReference type="EMBL" id="ETA80703.1"/>
    </source>
</evidence>
<dbReference type="SUPFAM" id="SSF51735">
    <property type="entry name" value="NAD(P)-binding Rossmann-fold domains"/>
    <property type="match status" value="1"/>
</dbReference>
<dbReference type="SUPFAM" id="SSF48179">
    <property type="entry name" value="6-phosphogluconate dehydrogenase C-terminal domain-like"/>
    <property type="match status" value="1"/>
</dbReference>
<dbReference type="PROSITE" id="PS00895">
    <property type="entry name" value="3_HYDROXYISOBUT_DH"/>
    <property type="match status" value="1"/>
</dbReference>
<evidence type="ECO:0000259" key="6">
    <source>
        <dbReference type="Pfam" id="PF14833"/>
    </source>
</evidence>
<dbReference type="GO" id="GO:0050661">
    <property type="term" value="F:NADP binding"/>
    <property type="evidence" value="ECO:0007669"/>
    <property type="project" value="InterPro"/>
</dbReference>
<dbReference type="Pfam" id="PF14833">
    <property type="entry name" value="NAD_binding_11"/>
    <property type="match status" value="1"/>
</dbReference>
<dbReference type="PANTHER" id="PTHR43060:SF3">
    <property type="entry name" value="2-HYDROXY-3-OXOPROPIONATE REDUCTASE"/>
    <property type="match status" value="1"/>
</dbReference>
<dbReference type="GO" id="GO:0008679">
    <property type="term" value="F:2-hydroxy-3-oxopropionate reductase activity"/>
    <property type="evidence" value="ECO:0007669"/>
    <property type="project" value="UniProtKB-EC"/>
</dbReference>
<dbReference type="InterPro" id="IPR013328">
    <property type="entry name" value="6PGD_dom2"/>
</dbReference>
<dbReference type="Gene3D" id="1.10.1040.10">
    <property type="entry name" value="N-(1-d-carboxylethyl)-l-norvaline Dehydrogenase, domain 2"/>
    <property type="match status" value="1"/>
</dbReference>
<dbReference type="Proteomes" id="UP000017747">
    <property type="component" value="Unassembled WGS sequence"/>
</dbReference>
<dbReference type="eggNOG" id="COG2084">
    <property type="taxonomic scope" value="Bacteria"/>
</dbReference>
<dbReference type="OrthoDB" id="9786703at2"/>
<sequence length="297" mass="31051">MSKIGFIGLGIMGNPMARNMVTKGSELLVFDIAEAAVNGLVEAGAKAATLKEIGESCDVIFTILPNGSIVKDTLFKETGVASSIKPGTIVVDMSSVTPVESRYCYENLKKLGVSFLDAPVSGGEPKAIDGTLSFMVGGDEDAFKAAHPFMMQMGANAVLVGGSGSGSVTKLANQIIVNLNISALGEALVFAMKAGVDPEKVFQAIRGGLAGSVVMEAKAPMIMNRNFNPGGKLSINHKDIKNVVNTAHELDIPVPMSAQLFEVMQGLKVRGLMDDDHGAIVKHFELLAGVEVTKGGE</sequence>
<dbReference type="PATRIC" id="fig|994573.3.peg.1933"/>
<dbReference type="InterPro" id="IPR006115">
    <property type="entry name" value="6PGDH_NADP-bd"/>
</dbReference>
<dbReference type="InterPro" id="IPR008927">
    <property type="entry name" value="6-PGluconate_DH-like_C_sf"/>
</dbReference>
<dbReference type="AlphaFoldDB" id="V7I4A4"/>
<comment type="caution">
    <text evidence="7">The sequence shown here is derived from an EMBL/GenBank/DDBJ whole genome shotgun (WGS) entry which is preliminary data.</text>
</comment>
<dbReference type="NCBIfam" id="NF008592">
    <property type="entry name" value="PRK11559.1"/>
    <property type="match status" value="1"/>
</dbReference>
<comment type="similarity">
    <text evidence="1">Belongs to the HIBADH-related family.</text>
</comment>
<dbReference type="Pfam" id="PF03446">
    <property type="entry name" value="NAD_binding_2"/>
    <property type="match status" value="1"/>
</dbReference>
<evidence type="ECO:0000259" key="5">
    <source>
        <dbReference type="Pfam" id="PF03446"/>
    </source>
</evidence>
<dbReference type="GO" id="GO:0016054">
    <property type="term" value="P:organic acid catabolic process"/>
    <property type="evidence" value="ECO:0007669"/>
    <property type="project" value="UniProtKB-ARBA"/>
</dbReference>
<dbReference type="InterPro" id="IPR002204">
    <property type="entry name" value="3-OH-isobutyrate_DH-rel_CS"/>
</dbReference>
<evidence type="ECO:0000256" key="3">
    <source>
        <dbReference type="ARBA" id="ARBA00023027"/>
    </source>
</evidence>
<feature type="domain" description="6-phosphogluconate dehydrogenase NADP-binding" evidence="5">
    <location>
        <begin position="3"/>
        <end position="161"/>
    </location>
</feature>
<dbReference type="EC" id="1.1.1.60" evidence="7"/>
<keyword evidence="8" id="KW-1185">Reference proteome</keyword>
<dbReference type="InterPro" id="IPR029154">
    <property type="entry name" value="HIBADH-like_NADP-bd"/>
</dbReference>
<feature type="domain" description="3-hydroxyisobutyrate dehydrogenase-like NAD-binding" evidence="6">
    <location>
        <begin position="164"/>
        <end position="283"/>
    </location>
</feature>
<dbReference type="STRING" id="994573.T472_0210390"/>
<evidence type="ECO:0000313" key="8">
    <source>
        <dbReference type="Proteomes" id="UP000017747"/>
    </source>
</evidence>
<dbReference type="EMBL" id="AXUN02000176">
    <property type="protein sequence ID" value="ETA80703.1"/>
    <property type="molecule type" value="Genomic_DNA"/>
</dbReference>
<evidence type="ECO:0000256" key="2">
    <source>
        <dbReference type="ARBA" id="ARBA00023002"/>
    </source>
</evidence>
<accession>V7I4A4</accession>
<dbReference type="InterPro" id="IPR015815">
    <property type="entry name" value="HIBADH-related"/>
</dbReference>
<reference evidence="7 8" key="1">
    <citation type="journal article" date="2014" name="Genome Announc.">
        <title>Genome Sequence of Youngiibacter fragilis, the Type Strain of the Genus Youngiibacter.</title>
        <authorList>
            <person name="Wawrik C.B."/>
            <person name="Callaghan A.V."/>
            <person name="Stamps B.W."/>
            <person name="Wawrik B."/>
        </authorList>
    </citation>
    <scope>NUCLEOTIDE SEQUENCE [LARGE SCALE GENOMIC DNA]</scope>
    <source>
        <strain evidence="7 8">232.1</strain>
    </source>
</reference>
<gene>
    <name evidence="7" type="primary">garR</name>
    <name evidence="7" type="ORF">T472_0210390</name>
</gene>
<dbReference type="PANTHER" id="PTHR43060">
    <property type="entry name" value="3-HYDROXYISOBUTYRATE DEHYDROGENASE-LIKE 1, MITOCHONDRIAL-RELATED"/>
    <property type="match status" value="1"/>
</dbReference>
<dbReference type="RefSeq" id="WP_023387375.1">
    <property type="nucleotide sequence ID" value="NZ_AXUN02000176.1"/>
</dbReference>
<keyword evidence="3" id="KW-0520">NAD</keyword>
<keyword evidence="2 7" id="KW-0560">Oxidoreductase</keyword>
<proteinExistence type="inferred from homology"/>
<feature type="active site" evidence="4">
    <location>
        <position position="170"/>
    </location>
</feature>